<keyword evidence="3" id="KW-1185">Reference proteome</keyword>
<evidence type="ECO:0000313" key="3">
    <source>
        <dbReference type="Proteomes" id="UP001168821"/>
    </source>
</evidence>
<comment type="caution">
    <text evidence="2">The sequence shown here is derived from an EMBL/GenBank/DDBJ whole genome shotgun (WGS) entry which is preliminary data.</text>
</comment>
<protein>
    <submittedName>
        <fullName evidence="2">Uncharacterized protein</fullName>
    </submittedName>
</protein>
<gene>
    <name evidence="2" type="ORF">Zmor_019259</name>
</gene>
<reference evidence="2" key="1">
    <citation type="journal article" date="2023" name="G3 (Bethesda)">
        <title>Whole genome assemblies of Zophobas morio and Tenebrio molitor.</title>
        <authorList>
            <person name="Kaur S."/>
            <person name="Stinson S.A."/>
            <person name="diCenzo G.C."/>
        </authorList>
    </citation>
    <scope>NUCLEOTIDE SEQUENCE</scope>
    <source>
        <strain evidence="2">QUZm001</strain>
    </source>
</reference>
<accession>A0AA38HZW2</accession>
<feature type="region of interest" description="Disordered" evidence="1">
    <location>
        <begin position="24"/>
        <end position="50"/>
    </location>
</feature>
<organism evidence="2 3">
    <name type="scientific">Zophobas morio</name>
    <dbReference type="NCBI Taxonomy" id="2755281"/>
    <lineage>
        <taxon>Eukaryota</taxon>
        <taxon>Metazoa</taxon>
        <taxon>Ecdysozoa</taxon>
        <taxon>Arthropoda</taxon>
        <taxon>Hexapoda</taxon>
        <taxon>Insecta</taxon>
        <taxon>Pterygota</taxon>
        <taxon>Neoptera</taxon>
        <taxon>Endopterygota</taxon>
        <taxon>Coleoptera</taxon>
        <taxon>Polyphaga</taxon>
        <taxon>Cucujiformia</taxon>
        <taxon>Tenebrionidae</taxon>
        <taxon>Zophobas</taxon>
    </lineage>
</organism>
<name>A0AA38HZW2_9CUCU</name>
<evidence type="ECO:0000313" key="2">
    <source>
        <dbReference type="EMBL" id="KAJ3647380.1"/>
    </source>
</evidence>
<dbReference type="EMBL" id="JALNTZ010000006">
    <property type="protein sequence ID" value="KAJ3647380.1"/>
    <property type="molecule type" value="Genomic_DNA"/>
</dbReference>
<dbReference type="Proteomes" id="UP001168821">
    <property type="component" value="Unassembled WGS sequence"/>
</dbReference>
<sequence length="106" mass="12127">MNYVFRLFKKAALKCVLQYFPRSDLSLNNVNPSPNFRPQPSRPSHATNPSIHQQLVAVSHGIPYHIAAASRDQPPLTLPAIKQAQINICQQTQYREFNYRQHAWGS</sequence>
<feature type="compositionally biased region" description="Polar residues" evidence="1">
    <location>
        <begin position="25"/>
        <end position="34"/>
    </location>
</feature>
<proteinExistence type="predicted"/>
<evidence type="ECO:0000256" key="1">
    <source>
        <dbReference type="SAM" id="MobiDB-lite"/>
    </source>
</evidence>
<dbReference type="AlphaFoldDB" id="A0AA38HZW2"/>